<dbReference type="EMBL" id="RBVX01000108">
    <property type="protein sequence ID" value="RSL28991.1"/>
    <property type="molecule type" value="Genomic_DNA"/>
</dbReference>
<sequence length="95" mass="10330">MITTGYIEQVAQRLADDIAEFQANGNAVEIETIDVNNSEITVKTTKKIFTEDISTISMLDAEGSVIYDKDVDLSTTSIEGISFSIPLNVDVRGAE</sequence>
<name>A0A3R9WLJ8_9BACI</name>
<dbReference type="Proteomes" id="UP000275076">
    <property type="component" value="Unassembled WGS sequence"/>
</dbReference>
<reference evidence="1 2" key="1">
    <citation type="submission" date="2018-10" db="EMBL/GenBank/DDBJ databases">
        <title>Draft genome sequence of Bacillus salarius IM0101, isolated from a hypersaline soil in Inner Mongolia, China.</title>
        <authorList>
            <person name="Yamprayoonswat W."/>
            <person name="Boonvisut S."/>
            <person name="Jumpathong W."/>
            <person name="Sittihan S."/>
            <person name="Ruangsuj P."/>
            <person name="Wanthongcharoen S."/>
            <person name="Thongpramul N."/>
            <person name="Pimmason S."/>
            <person name="Yu B."/>
            <person name="Yasawong M."/>
        </authorList>
    </citation>
    <scope>NUCLEOTIDE SEQUENCE [LARGE SCALE GENOMIC DNA]</scope>
    <source>
        <strain evidence="1 2">IM0101</strain>
    </source>
</reference>
<organism evidence="1 2">
    <name type="scientific">Salibacterium salarium</name>
    <dbReference type="NCBI Taxonomy" id="284579"/>
    <lineage>
        <taxon>Bacteria</taxon>
        <taxon>Bacillati</taxon>
        <taxon>Bacillota</taxon>
        <taxon>Bacilli</taxon>
        <taxon>Bacillales</taxon>
        <taxon>Bacillaceae</taxon>
    </lineage>
</organism>
<dbReference type="OrthoDB" id="2904244at2"/>
<proteinExistence type="predicted"/>
<dbReference type="RefSeq" id="WP_125563359.1">
    <property type="nucleotide sequence ID" value="NZ_RBVX01000108.1"/>
</dbReference>
<evidence type="ECO:0000313" key="1">
    <source>
        <dbReference type="EMBL" id="RSL28991.1"/>
    </source>
</evidence>
<accession>A0A3R9WLJ8</accession>
<comment type="caution">
    <text evidence="1">The sequence shown here is derived from an EMBL/GenBank/DDBJ whole genome shotgun (WGS) entry which is preliminary data.</text>
</comment>
<dbReference type="AlphaFoldDB" id="A0A3R9WLJ8"/>
<protein>
    <submittedName>
        <fullName evidence="1">Uncharacterized protein</fullName>
    </submittedName>
</protein>
<keyword evidence="2" id="KW-1185">Reference proteome</keyword>
<evidence type="ECO:0000313" key="2">
    <source>
        <dbReference type="Proteomes" id="UP000275076"/>
    </source>
</evidence>
<gene>
    <name evidence="1" type="ORF">D7Z54_33605</name>
</gene>